<sequence>MNGTLHRFGELPKELRDQIWDLAIRPNRPGVHIFKLRDADEENIKKENVVNVQSSNWGVSRLAAPSCEKYADIGKIHNSSNTALSLKGDNTSTYIMDGGLWTACTESRSAMERNFKFQKWIEKESGCDPRYVRSEDTLDMPAMGCFPEGDSGNKWFFTVLPHRDLFVLQHPSLALKWDCISLPFGSKLDMYHGMENIAFEFNPEWGAEENAEKKDDIIRNVMEAILELYHGTKIWILDHNLRRERDASTEDQAEEGAVFYASDRRFREVKRATKGWRYIDYRPGFTTSSDFVSTLEDLILEEWDWWEYYEGSHILTCDVGLLGWESLES</sequence>
<name>A0ACC1STW6_9HYPO</name>
<accession>A0ACC1STW6</accession>
<dbReference type="EMBL" id="JANRMS010000118">
    <property type="protein sequence ID" value="KAJ3546304.1"/>
    <property type="molecule type" value="Genomic_DNA"/>
</dbReference>
<dbReference type="Proteomes" id="UP001148629">
    <property type="component" value="Unassembled WGS sequence"/>
</dbReference>
<comment type="caution">
    <text evidence="1">The sequence shown here is derived from an EMBL/GenBank/DDBJ whole genome shotgun (WGS) entry which is preliminary data.</text>
</comment>
<evidence type="ECO:0000313" key="2">
    <source>
        <dbReference type="Proteomes" id="UP001148629"/>
    </source>
</evidence>
<gene>
    <name evidence="1" type="ORF">NM208_g2075</name>
</gene>
<organism evidence="1 2">
    <name type="scientific">Fusarium decemcellulare</name>
    <dbReference type="NCBI Taxonomy" id="57161"/>
    <lineage>
        <taxon>Eukaryota</taxon>
        <taxon>Fungi</taxon>
        <taxon>Dikarya</taxon>
        <taxon>Ascomycota</taxon>
        <taxon>Pezizomycotina</taxon>
        <taxon>Sordariomycetes</taxon>
        <taxon>Hypocreomycetidae</taxon>
        <taxon>Hypocreales</taxon>
        <taxon>Nectriaceae</taxon>
        <taxon>Fusarium</taxon>
        <taxon>Fusarium decemcellulare species complex</taxon>
    </lineage>
</organism>
<evidence type="ECO:0000313" key="1">
    <source>
        <dbReference type="EMBL" id="KAJ3546304.1"/>
    </source>
</evidence>
<keyword evidence="2" id="KW-1185">Reference proteome</keyword>
<proteinExistence type="predicted"/>
<protein>
    <submittedName>
        <fullName evidence="1">Uncharacterized protein</fullName>
    </submittedName>
</protein>
<reference evidence="1" key="1">
    <citation type="submission" date="2022-08" db="EMBL/GenBank/DDBJ databases">
        <title>Genome Sequence of Fusarium decemcellulare.</title>
        <authorList>
            <person name="Buettner E."/>
        </authorList>
    </citation>
    <scope>NUCLEOTIDE SEQUENCE</scope>
    <source>
        <strain evidence="1">Babe19</strain>
    </source>
</reference>